<organism evidence="2 3">
    <name type="scientific">Anaerovibrio lipolyticus</name>
    <dbReference type="NCBI Taxonomy" id="82374"/>
    <lineage>
        <taxon>Bacteria</taxon>
        <taxon>Bacillati</taxon>
        <taxon>Bacillota</taxon>
        <taxon>Negativicutes</taxon>
        <taxon>Selenomonadales</taxon>
        <taxon>Selenomonadaceae</taxon>
        <taxon>Anaerovibrio</taxon>
    </lineage>
</organism>
<dbReference type="AlphaFoldDB" id="A0A0B2JT83"/>
<protein>
    <submittedName>
        <fullName evidence="2">Uncharacterized protein</fullName>
    </submittedName>
</protein>
<evidence type="ECO:0000313" key="3">
    <source>
        <dbReference type="Proteomes" id="UP000030993"/>
    </source>
</evidence>
<keyword evidence="1" id="KW-0472">Membrane</keyword>
<proteinExistence type="predicted"/>
<keyword evidence="1" id="KW-1133">Transmembrane helix</keyword>
<keyword evidence="1" id="KW-0812">Transmembrane</keyword>
<dbReference type="Proteomes" id="UP000030993">
    <property type="component" value="Unassembled WGS sequence"/>
</dbReference>
<accession>A0A0B2JT83</accession>
<keyword evidence="3" id="KW-1185">Reference proteome</keyword>
<reference evidence="2 3" key="1">
    <citation type="journal article" date="2013" name="PLoS ONE">
        <title>Identification and characterization of three novel lipases belonging to families II and V from Anaerovibrio lipolyticus 5ST.</title>
        <authorList>
            <person name="Prive F."/>
            <person name="Kaderbhai N.N."/>
            <person name="Girdwood S."/>
            <person name="Worgan H.J."/>
            <person name="Pinloche E."/>
            <person name="Scollan N.D."/>
            <person name="Huws S.A."/>
            <person name="Newbold C.J."/>
        </authorList>
    </citation>
    <scope>NUCLEOTIDE SEQUENCE [LARGE SCALE GENOMIC DNA]</scope>
    <source>
        <strain evidence="2 3">5S</strain>
    </source>
</reference>
<evidence type="ECO:0000313" key="2">
    <source>
        <dbReference type="EMBL" id="KHM50919.1"/>
    </source>
</evidence>
<sequence length="77" mass="8957">MFELDLKAFVWMCIGAGGVLAVMVIMGLCKVSGRISRIEEEMEDHDRLMVENWNKRFTGNGKPVEMYKDKSHEYTRE</sequence>
<feature type="transmembrane region" description="Helical" evidence="1">
    <location>
        <begin position="6"/>
        <end position="29"/>
    </location>
</feature>
<comment type="caution">
    <text evidence="2">The sequence shown here is derived from an EMBL/GenBank/DDBJ whole genome shotgun (WGS) entry which is preliminary data.</text>
</comment>
<dbReference type="EMBL" id="JSCE01000219">
    <property type="protein sequence ID" value="KHM50919.1"/>
    <property type="molecule type" value="Genomic_DNA"/>
</dbReference>
<dbReference type="RefSeq" id="WP_039211145.1">
    <property type="nucleotide sequence ID" value="NZ_JSCE01000219.1"/>
</dbReference>
<gene>
    <name evidence="2" type="ORF">NZ47_11930</name>
</gene>
<name>A0A0B2JT83_9FIRM</name>
<evidence type="ECO:0000256" key="1">
    <source>
        <dbReference type="SAM" id="Phobius"/>
    </source>
</evidence>